<dbReference type="Proteomes" id="UP000265703">
    <property type="component" value="Unassembled WGS sequence"/>
</dbReference>
<protein>
    <recommendedName>
        <fullName evidence="3">SAM domain-containing protein</fullName>
    </recommendedName>
</protein>
<accession>A0A397TK57</accession>
<organism evidence="1 2">
    <name type="scientific">Glomus cerebriforme</name>
    <dbReference type="NCBI Taxonomy" id="658196"/>
    <lineage>
        <taxon>Eukaryota</taxon>
        <taxon>Fungi</taxon>
        <taxon>Fungi incertae sedis</taxon>
        <taxon>Mucoromycota</taxon>
        <taxon>Glomeromycotina</taxon>
        <taxon>Glomeromycetes</taxon>
        <taxon>Glomerales</taxon>
        <taxon>Glomeraceae</taxon>
        <taxon>Glomus</taxon>
    </lineage>
</organism>
<dbReference type="OrthoDB" id="2323037at2759"/>
<gene>
    <name evidence="1" type="ORF">C1645_871831</name>
</gene>
<dbReference type="EMBL" id="QKYT01000038">
    <property type="protein sequence ID" value="RIA96857.1"/>
    <property type="molecule type" value="Genomic_DNA"/>
</dbReference>
<evidence type="ECO:0008006" key="3">
    <source>
        <dbReference type="Google" id="ProtNLM"/>
    </source>
</evidence>
<sequence length="746" mass="85696">MSNIAGFSTGTVSDLTIEAVKGWSTGRLNKFLKARLKNIDVHINTITETQQVDGDSFLDLTAIDFERWGIPGEPAKKIKRLIKEIQEEQPGAIELERARLSINFLLDLTDKSPITLIPFVSRPQIEEKLCKILNQNLSNMTPKPMPRTQDYCGIVISGGSGIGKTRIGFEISKIAERNKAIKKLKDRANATFEHIYINMDEIKSLLGPGLDDDVNNKYDRIPEHITKASILLKKLIVIYFLTKVWSSDKIKKCIDLMPNSIKYDQVIKLIYKEKKLDDSITLILVLQIDEFQTGNYWTTTLLRIIKSILVQVNYKTLIIPICTGTTPSKIENLDDSAFNITQYGMKNINLSPMNFEDSMSLFDGFTTHYYGNSDILPEEDERFYRCVVNSIRGIPVIIEIAVTTLAHLGENEKMKKAFQNYDVAKKYWENIKDCVKDKYSKKHWLLSLHNEDNIMKLLYYIHIQKFVTKTDQLNSCTIEGVETSGLIYLEETIEDDKFIPRAPLILITVLVDFFNLHKFFDTILLNPFILINQDNFSDFILRIHHATYGLMIRTGIRSITLREIYGQHIIGPKEVLNHRIHVDTIEYHEQPPLIPKNSSKSKFTKPDLNRKHITVMYSKSIDKRKYREIDVTLDKFIIKLRKRISSANAILPHADEQYKCSEALKSEYRVHNEKTGELSIDTVKKEVEKANATGAERFVIVTPKRFEDDEQNIPEDCAIISGINFVNFIIIYADLVARISAELIDD</sequence>
<dbReference type="SUPFAM" id="SSF52540">
    <property type="entry name" value="P-loop containing nucleoside triphosphate hydrolases"/>
    <property type="match status" value="1"/>
</dbReference>
<evidence type="ECO:0000313" key="2">
    <source>
        <dbReference type="Proteomes" id="UP000265703"/>
    </source>
</evidence>
<reference evidence="1 2" key="1">
    <citation type="submission" date="2018-06" db="EMBL/GenBank/DDBJ databases">
        <title>Comparative genomics reveals the genomic features of Rhizophagus irregularis, R. cerebriforme, R. diaphanum and Gigaspora rosea, and their symbiotic lifestyle signature.</title>
        <authorList>
            <person name="Morin E."/>
            <person name="San Clemente H."/>
            <person name="Chen E.C.H."/>
            <person name="De La Providencia I."/>
            <person name="Hainaut M."/>
            <person name="Kuo A."/>
            <person name="Kohler A."/>
            <person name="Murat C."/>
            <person name="Tang N."/>
            <person name="Roy S."/>
            <person name="Loubradou J."/>
            <person name="Henrissat B."/>
            <person name="Grigoriev I.V."/>
            <person name="Corradi N."/>
            <person name="Roux C."/>
            <person name="Martin F.M."/>
        </authorList>
    </citation>
    <scope>NUCLEOTIDE SEQUENCE [LARGE SCALE GENOMIC DNA]</scope>
    <source>
        <strain evidence="1 2">DAOM 227022</strain>
    </source>
</reference>
<dbReference type="AlphaFoldDB" id="A0A397TK57"/>
<keyword evidence="2" id="KW-1185">Reference proteome</keyword>
<name>A0A397TK57_9GLOM</name>
<dbReference type="InterPro" id="IPR027417">
    <property type="entry name" value="P-loop_NTPase"/>
</dbReference>
<dbReference type="InterPro" id="IPR013761">
    <property type="entry name" value="SAM/pointed_sf"/>
</dbReference>
<comment type="caution">
    <text evidence="1">The sequence shown here is derived from an EMBL/GenBank/DDBJ whole genome shotgun (WGS) entry which is preliminary data.</text>
</comment>
<dbReference type="Gene3D" id="1.10.150.50">
    <property type="entry name" value="Transcription Factor, Ets-1"/>
    <property type="match status" value="1"/>
</dbReference>
<proteinExistence type="predicted"/>
<evidence type="ECO:0000313" key="1">
    <source>
        <dbReference type="EMBL" id="RIA96857.1"/>
    </source>
</evidence>